<evidence type="ECO:0000256" key="1">
    <source>
        <dbReference type="SAM" id="Coils"/>
    </source>
</evidence>
<dbReference type="Pfam" id="PF15964">
    <property type="entry name" value="CCCAP"/>
    <property type="match status" value="1"/>
</dbReference>
<dbReference type="PANTHER" id="PTHR34343">
    <property type="entry name" value="SEROLOGICALLY DEFINED COLON CANCER ANTIGEN 8"/>
    <property type="match status" value="1"/>
</dbReference>
<keyword evidence="2" id="KW-0732">Signal</keyword>
<dbReference type="Proteomes" id="UP001434883">
    <property type="component" value="Unassembled WGS sequence"/>
</dbReference>
<name>A0ABV0RT67_9TELE</name>
<keyword evidence="4" id="KW-1185">Reference proteome</keyword>
<evidence type="ECO:0000256" key="2">
    <source>
        <dbReference type="SAM" id="SignalP"/>
    </source>
</evidence>
<sequence>MCIKRDICFLLLLQYSSQLMSALCLAVRKLKDECCKLGAKLEELSHHSRDLQVVMPSTLLDECVKLQCGIRCCRLFAPLESRPALAVKVLLDGLSQAKRGSELEHLTLEKQHLEDTVKRLRARLSEMEEQCVQHGRMHQRMKDRCANLCIGFH</sequence>
<dbReference type="EMBL" id="JAHRIN010058888">
    <property type="protein sequence ID" value="MEQ2211366.1"/>
    <property type="molecule type" value="Genomic_DNA"/>
</dbReference>
<evidence type="ECO:0000313" key="4">
    <source>
        <dbReference type="Proteomes" id="UP001434883"/>
    </source>
</evidence>
<dbReference type="PANTHER" id="PTHR34343:SF1">
    <property type="entry name" value="SEROLOGICALLY DEFINED COLON CANCER ANTIGEN 8"/>
    <property type="match status" value="1"/>
</dbReference>
<protein>
    <submittedName>
        <fullName evidence="3">Uncharacterized protein</fullName>
    </submittedName>
</protein>
<reference evidence="3 4" key="1">
    <citation type="submission" date="2021-06" db="EMBL/GenBank/DDBJ databases">
        <authorList>
            <person name="Palmer J.M."/>
        </authorList>
    </citation>
    <scope>NUCLEOTIDE SEQUENCE [LARGE SCALE GENOMIC DNA]</scope>
    <source>
        <strain evidence="3 4">XC_2019</strain>
        <tissue evidence="3">Muscle</tissue>
    </source>
</reference>
<feature type="chain" id="PRO_5045059469" evidence="2">
    <location>
        <begin position="23"/>
        <end position="153"/>
    </location>
</feature>
<gene>
    <name evidence="3" type="ORF">XENOCAPTIV_027640</name>
</gene>
<keyword evidence="1" id="KW-0175">Coiled coil</keyword>
<comment type="caution">
    <text evidence="3">The sequence shown here is derived from an EMBL/GenBank/DDBJ whole genome shotgun (WGS) entry which is preliminary data.</text>
</comment>
<evidence type="ECO:0000313" key="3">
    <source>
        <dbReference type="EMBL" id="MEQ2211366.1"/>
    </source>
</evidence>
<dbReference type="InterPro" id="IPR031887">
    <property type="entry name" value="SDCCAG8"/>
</dbReference>
<proteinExistence type="predicted"/>
<feature type="signal peptide" evidence="2">
    <location>
        <begin position="1"/>
        <end position="22"/>
    </location>
</feature>
<feature type="coiled-coil region" evidence="1">
    <location>
        <begin position="103"/>
        <end position="137"/>
    </location>
</feature>
<organism evidence="3 4">
    <name type="scientific">Xenoophorus captivus</name>
    <dbReference type="NCBI Taxonomy" id="1517983"/>
    <lineage>
        <taxon>Eukaryota</taxon>
        <taxon>Metazoa</taxon>
        <taxon>Chordata</taxon>
        <taxon>Craniata</taxon>
        <taxon>Vertebrata</taxon>
        <taxon>Euteleostomi</taxon>
        <taxon>Actinopterygii</taxon>
        <taxon>Neopterygii</taxon>
        <taxon>Teleostei</taxon>
        <taxon>Neoteleostei</taxon>
        <taxon>Acanthomorphata</taxon>
        <taxon>Ovalentaria</taxon>
        <taxon>Atherinomorphae</taxon>
        <taxon>Cyprinodontiformes</taxon>
        <taxon>Goodeidae</taxon>
        <taxon>Xenoophorus</taxon>
    </lineage>
</organism>
<accession>A0ABV0RT67</accession>